<comment type="caution">
    <text evidence="1">The sequence shown here is derived from an EMBL/GenBank/DDBJ whole genome shotgun (WGS) entry which is preliminary data.</text>
</comment>
<organism evidence="1 2">
    <name type="scientific">Arthrobotrys musiformis</name>
    <dbReference type="NCBI Taxonomy" id="47236"/>
    <lineage>
        <taxon>Eukaryota</taxon>
        <taxon>Fungi</taxon>
        <taxon>Dikarya</taxon>
        <taxon>Ascomycota</taxon>
        <taxon>Pezizomycotina</taxon>
        <taxon>Orbiliomycetes</taxon>
        <taxon>Orbiliales</taxon>
        <taxon>Orbiliaceae</taxon>
        <taxon>Arthrobotrys</taxon>
    </lineage>
</organism>
<dbReference type="AlphaFoldDB" id="A0AAV9WHL7"/>
<proteinExistence type="predicted"/>
<evidence type="ECO:0000313" key="1">
    <source>
        <dbReference type="EMBL" id="KAK6509022.1"/>
    </source>
</evidence>
<gene>
    <name evidence="1" type="ORF">TWF481_003788</name>
</gene>
<evidence type="ECO:0000313" key="2">
    <source>
        <dbReference type="Proteomes" id="UP001370758"/>
    </source>
</evidence>
<dbReference type="EMBL" id="JAVHJL010000002">
    <property type="protein sequence ID" value="KAK6509022.1"/>
    <property type="molecule type" value="Genomic_DNA"/>
</dbReference>
<name>A0AAV9WHL7_9PEZI</name>
<sequence>MKLLGVERNGIYRSHELPCTLSITYPNPISFLPPAILHVSPTYTAIITTVCTAYRTLLKARLSKCLIGQPPYRFINPCAVTPEFLDHLQKGRVIFAGYAINTVPTLNTLPDNILDAITWVYFTRTNISPLHSTTNIIGENPWVRPRGSSFHRDPGFYYSLLLKPFMPDIISWKLPNLQRISMGTLKPDNPSSSPRSNPDAIIWLFHKFQSGDITSFEIVYENDESTWMGSRDGGGRCLDDVGFSCVDWEPLTRGRGAYASFTGADTSYFWIPNYSLGPQFIPGTRMYGLLLKMARLKNKELARRGKFVRNWDPKEERECEALEEEVVWSVQGSTAEQENKVVEMLVTEPRKVSWSNNGNRKQKVPAYTCWCRDCDGRSPGRL</sequence>
<dbReference type="Proteomes" id="UP001370758">
    <property type="component" value="Unassembled WGS sequence"/>
</dbReference>
<accession>A0AAV9WHL7</accession>
<protein>
    <submittedName>
        <fullName evidence="1">Uncharacterized protein</fullName>
    </submittedName>
</protein>
<reference evidence="1 2" key="1">
    <citation type="submission" date="2023-08" db="EMBL/GenBank/DDBJ databases">
        <authorList>
            <person name="Palmer J.M."/>
        </authorList>
    </citation>
    <scope>NUCLEOTIDE SEQUENCE [LARGE SCALE GENOMIC DNA]</scope>
    <source>
        <strain evidence="1 2">TWF481</strain>
    </source>
</reference>
<keyword evidence="2" id="KW-1185">Reference proteome</keyword>